<dbReference type="GO" id="GO:0003917">
    <property type="term" value="F:DNA topoisomerase type I (single strand cut, ATP-independent) activity"/>
    <property type="evidence" value="ECO:0007669"/>
    <property type="project" value="UniProtKB-EC"/>
</dbReference>
<comment type="caution">
    <text evidence="7">Lacks conserved residue(s) required for the propagation of feature annotation.</text>
</comment>
<dbReference type="SUPFAM" id="SSF56741">
    <property type="entry name" value="Eukaryotic DNA topoisomerase I, N-terminal DNA-binding fragment"/>
    <property type="match status" value="1"/>
</dbReference>
<dbReference type="Pfam" id="PF01028">
    <property type="entry name" value="Topoisom_I"/>
    <property type="match status" value="1"/>
</dbReference>
<evidence type="ECO:0000256" key="5">
    <source>
        <dbReference type="ARBA" id="ARBA00023125"/>
    </source>
</evidence>
<dbReference type="InterPro" id="IPR036202">
    <property type="entry name" value="TopoI_DNA-bd_euk_N_sf"/>
</dbReference>
<comment type="similarity">
    <text evidence="2">Belongs to the type IB topoisomerase family.</text>
</comment>
<dbReference type="PANTHER" id="PTHR10290">
    <property type="entry name" value="DNA TOPOISOMERASE I"/>
    <property type="match status" value="1"/>
</dbReference>
<keyword evidence="4" id="KW-0799">Topoisomerase</keyword>
<dbReference type="PANTHER" id="PTHR10290:SF3">
    <property type="entry name" value="DNA TOPOISOMERASE 1"/>
    <property type="match status" value="1"/>
</dbReference>
<dbReference type="InterPro" id="IPR001631">
    <property type="entry name" value="TopoI"/>
</dbReference>
<protein>
    <recommendedName>
        <fullName evidence="3">DNA topoisomerase</fullName>
        <ecNumber evidence="3">5.6.2.1</ecNumber>
    </recommendedName>
</protein>
<organism evidence="9">
    <name type="scientific">Amphimedon queenslandica</name>
    <name type="common">Sponge</name>
    <dbReference type="NCBI Taxonomy" id="400682"/>
    <lineage>
        <taxon>Eukaryota</taxon>
        <taxon>Metazoa</taxon>
        <taxon>Porifera</taxon>
        <taxon>Demospongiae</taxon>
        <taxon>Heteroscleromorpha</taxon>
        <taxon>Haplosclerida</taxon>
        <taxon>Niphatidae</taxon>
        <taxon>Amphimedon</taxon>
    </lineage>
</organism>
<evidence type="ECO:0000256" key="3">
    <source>
        <dbReference type="ARBA" id="ARBA00012891"/>
    </source>
</evidence>
<dbReference type="InterPro" id="IPR051062">
    <property type="entry name" value="Topoisomerase_IB"/>
</dbReference>
<name>A0A1X7UJ18_AMPQE</name>
<keyword evidence="5 7" id="KW-0238">DNA-binding</keyword>
<dbReference type="InterPro" id="IPR013030">
    <property type="entry name" value="DNA_topo_DNA_db_N_dom2"/>
</dbReference>
<dbReference type="GO" id="GO:0003677">
    <property type="term" value="F:DNA binding"/>
    <property type="evidence" value="ECO:0007669"/>
    <property type="project" value="UniProtKB-UniRule"/>
</dbReference>
<dbReference type="STRING" id="400682.A0A1X7UJ18"/>
<dbReference type="GO" id="GO:0005694">
    <property type="term" value="C:chromosome"/>
    <property type="evidence" value="ECO:0007669"/>
    <property type="project" value="InterPro"/>
</dbReference>
<dbReference type="OrthoDB" id="47179at2759"/>
<dbReference type="GO" id="GO:0006260">
    <property type="term" value="P:DNA replication"/>
    <property type="evidence" value="ECO:0007669"/>
    <property type="project" value="TreeGrafter"/>
</dbReference>
<dbReference type="InterPro" id="IPR011010">
    <property type="entry name" value="DNA_brk_join_enz"/>
</dbReference>
<evidence type="ECO:0000259" key="8">
    <source>
        <dbReference type="SMART" id="SM00435"/>
    </source>
</evidence>
<evidence type="ECO:0000256" key="2">
    <source>
        <dbReference type="ARBA" id="ARBA00006645"/>
    </source>
</evidence>
<evidence type="ECO:0000256" key="4">
    <source>
        <dbReference type="ARBA" id="ARBA00023029"/>
    </source>
</evidence>
<proteinExistence type="inferred from homology"/>
<accession>A0A1X7UJ18</accession>
<dbReference type="EC" id="5.6.2.1" evidence="3"/>
<keyword evidence="6" id="KW-0413">Isomerase</keyword>
<dbReference type="PROSITE" id="PS52038">
    <property type="entry name" value="TOPO_IB_2"/>
    <property type="match status" value="1"/>
</dbReference>
<reference evidence="9" key="1">
    <citation type="submission" date="2017-05" db="UniProtKB">
        <authorList>
            <consortium name="EnsemblMetazoa"/>
        </authorList>
    </citation>
    <scope>IDENTIFICATION</scope>
</reference>
<dbReference type="Gene3D" id="2.170.11.10">
    <property type="entry name" value="DNA Topoisomerase I, domain 2"/>
    <property type="match status" value="1"/>
</dbReference>
<dbReference type="PRINTS" id="PR00416">
    <property type="entry name" value="EUTPISMRASEI"/>
</dbReference>
<feature type="domain" description="DNA topoisomerase I eukaryotic-type" evidence="8">
    <location>
        <begin position="4"/>
        <end position="160"/>
    </location>
</feature>
<dbReference type="GO" id="GO:0007059">
    <property type="term" value="P:chromosome segregation"/>
    <property type="evidence" value="ECO:0007669"/>
    <property type="project" value="TreeGrafter"/>
</dbReference>
<dbReference type="AlphaFoldDB" id="A0A1X7UJ18"/>
<evidence type="ECO:0000256" key="6">
    <source>
        <dbReference type="ARBA" id="ARBA00023235"/>
    </source>
</evidence>
<evidence type="ECO:0000256" key="7">
    <source>
        <dbReference type="PROSITE-ProRule" id="PRU01382"/>
    </source>
</evidence>
<dbReference type="InterPro" id="IPR013500">
    <property type="entry name" value="TopoI_cat_euk"/>
</dbReference>
<dbReference type="Gene3D" id="3.90.15.10">
    <property type="entry name" value="Topoisomerase I, Chain A, domain 3"/>
    <property type="match status" value="1"/>
</dbReference>
<dbReference type="InParanoid" id="A0A1X7UJ18"/>
<dbReference type="GO" id="GO:0006265">
    <property type="term" value="P:DNA topological change"/>
    <property type="evidence" value="ECO:0007669"/>
    <property type="project" value="InterPro"/>
</dbReference>
<evidence type="ECO:0000313" key="9">
    <source>
        <dbReference type="EnsemblMetazoa" id="Aqu2.1.27970_001"/>
    </source>
</evidence>
<comment type="catalytic activity">
    <reaction evidence="1">
        <text>ATP-independent breakage of single-stranded DNA, followed by passage and rejoining.</text>
        <dbReference type="EC" id="5.6.2.1"/>
    </reaction>
</comment>
<sequence>MDGIYVTWLASWTENIQGQIKYVMLNPTSRLKKLAFFICSYFCKGYRGLSTTSCDVMRLGEKDLAKYETVKRLKGRIEEIRRNYESDLKSRETAGGCSVFHKLALGAGNEKDADEAADTVGCCSLRVEHIKLHEELDGKSDMVEFDFLGKDSIRYYNKVQ</sequence>
<dbReference type="EnsemblMetazoa" id="Aqu2.1.27970_001">
    <property type="protein sequence ID" value="Aqu2.1.27970_001"/>
    <property type="gene ID" value="Aqu2.1.27970"/>
</dbReference>
<evidence type="ECO:0000256" key="1">
    <source>
        <dbReference type="ARBA" id="ARBA00000213"/>
    </source>
</evidence>
<dbReference type="InterPro" id="IPR014711">
    <property type="entry name" value="TopoI_cat_a-hlx-sub_euk"/>
</dbReference>
<dbReference type="GO" id="GO:0005730">
    <property type="term" value="C:nucleolus"/>
    <property type="evidence" value="ECO:0007669"/>
    <property type="project" value="TreeGrafter"/>
</dbReference>
<dbReference type="SUPFAM" id="SSF56349">
    <property type="entry name" value="DNA breaking-rejoining enzymes"/>
    <property type="match status" value="1"/>
</dbReference>
<dbReference type="InterPro" id="IPR013499">
    <property type="entry name" value="TopoI_euk"/>
</dbReference>
<dbReference type="SMART" id="SM00435">
    <property type="entry name" value="TOPEUc"/>
    <property type="match status" value="1"/>
</dbReference>